<evidence type="ECO:0000313" key="13">
    <source>
        <dbReference type="Proteomes" id="UP001596220"/>
    </source>
</evidence>
<evidence type="ECO:0000259" key="10">
    <source>
        <dbReference type="PROSITE" id="PS51192"/>
    </source>
</evidence>
<evidence type="ECO:0000259" key="11">
    <source>
        <dbReference type="PROSITE" id="PS51643"/>
    </source>
</evidence>
<evidence type="ECO:0000256" key="3">
    <source>
        <dbReference type="ARBA" id="ARBA00022722"/>
    </source>
</evidence>
<reference evidence="13" key="1">
    <citation type="journal article" date="2019" name="Int. J. Syst. Evol. Microbiol.">
        <title>The Global Catalogue of Microorganisms (GCM) 10K type strain sequencing project: providing services to taxonomists for standard genome sequencing and annotation.</title>
        <authorList>
            <consortium name="The Broad Institute Genomics Platform"/>
            <consortium name="The Broad Institute Genome Sequencing Center for Infectious Disease"/>
            <person name="Wu L."/>
            <person name="Ma J."/>
        </authorList>
    </citation>
    <scope>NUCLEOTIDE SEQUENCE [LARGE SCALE GENOMIC DNA]</scope>
    <source>
        <strain evidence="13">CGMCC 4.7246</strain>
    </source>
</reference>
<dbReference type="RefSeq" id="WP_380642592.1">
    <property type="nucleotide sequence ID" value="NZ_JBHSQO010000062.1"/>
</dbReference>
<evidence type="ECO:0000256" key="8">
    <source>
        <dbReference type="ARBA" id="ARBA00022840"/>
    </source>
</evidence>
<comment type="similarity">
    <text evidence="2">In the central section; belongs to the CRISPR-associated helicase Cas3 family.</text>
</comment>
<keyword evidence="3" id="KW-0540">Nuclease</keyword>
<name>A0ABW1PFV2_9PSEU</name>
<dbReference type="NCBIfam" id="TIGR01596">
    <property type="entry name" value="cas3_HD"/>
    <property type="match status" value="1"/>
</dbReference>
<dbReference type="InterPro" id="IPR006483">
    <property type="entry name" value="CRISPR-assoc_Cas3_HD"/>
</dbReference>
<dbReference type="InterPro" id="IPR041372">
    <property type="entry name" value="Cas3_C"/>
</dbReference>
<evidence type="ECO:0000313" key="12">
    <source>
        <dbReference type="EMBL" id="MFC6094388.1"/>
    </source>
</evidence>
<dbReference type="InterPro" id="IPR006474">
    <property type="entry name" value="Helicase_Cas3_CRISPR-ass_core"/>
</dbReference>
<dbReference type="Pfam" id="PF22590">
    <property type="entry name" value="Cas3-like_C_2"/>
    <property type="match status" value="1"/>
</dbReference>
<dbReference type="Gene3D" id="3.40.50.300">
    <property type="entry name" value="P-loop containing nucleotide triphosphate hydrolases"/>
    <property type="match status" value="2"/>
</dbReference>
<dbReference type="PANTHER" id="PTHR47963:SF9">
    <property type="entry name" value="CRISPR-ASSOCIATED ENDONUCLEASE_HELICASE CAS3"/>
    <property type="match status" value="1"/>
</dbReference>
<organism evidence="12 13">
    <name type="scientific">Saccharothrix lopnurensis</name>
    <dbReference type="NCBI Taxonomy" id="1670621"/>
    <lineage>
        <taxon>Bacteria</taxon>
        <taxon>Bacillati</taxon>
        <taxon>Actinomycetota</taxon>
        <taxon>Actinomycetes</taxon>
        <taxon>Pseudonocardiales</taxon>
        <taxon>Pseudonocardiaceae</taxon>
        <taxon>Saccharothrix</taxon>
    </lineage>
</organism>
<dbReference type="InterPro" id="IPR050547">
    <property type="entry name" value="DEAD_box_RNA_helicases"/>
</dbReference>
<evidence type="ECO:0000256" key="7">
    <source>
        <dbReference type="ARBA" id="ARBA00022806"/>
    </source>
</evidence>
<evidence type="ECO:0000256" key="4">
    <source>
        <dbReference type="ARBA" id="ARBA00022723"/>
    </source>
</evidence>
<feature type="domain" description="Helicase ATP-binding" evidence="10">
    <location>
        <begin position="310"/>
        <end position="517"/>
    </location>
</feature>
<dbReference type="PROSITE" id="PS51192">
    <property type="entry name" value="HELICASE_ATP_BIND_1"/>
    <property type="match status" value="1"/>
</dbReference>
<dbReference type="Proteomes" id="UP001596220">
    <property type="component" value="Unassembled WGS sequence"/>
</dbReference>
<gene>
    <name evidence="12" type="primary">cas3</name>
    <name evidence="12" type="ORF">ACFP3R_34410</name>
</gene>
<comment type="similarity">
    <text evidence="1">In the N-terminal section; belongs to the CRISPR-associated nuclease Cas3-HD family.</text>
</comment>
<dbReference type="CDD" id="cd09641">
    <property type="entry name" value="Cas3''_I"/>
    <property type="match status" value="1"/>
</dbReference>
<evidence type="ECO:0000256" key="5">
    <source>
        <dbReference type="ARBA" id="ARBA00022741"/>
    </source>
</evidence>
<proteinExistence type="inferred from homology"/>
<dbReference type="Pfam" id="PF00270">
    <property type="entry name" value="DEAD"/>
    <property type="match status" value="1"/>
</dbReference>
<evidence type="ECO:0000256" key="1">
    <source>
        <dbReference type="ARBA" id="ARBA00006847"/>
    </source>
</evidence>
<sequence length="931" mass="100819">MSSQWRRYGHRSEEGLVVGLIDWRVVWAKSVHDPHGRLTHWLPLQQHLDDTGAIAIRLVDEWLSPQVVSRIAHELPDGAAGVPVLAAWLARIHDVGKASPAFAVQVPVLADRMREVGLVAHPILRSHPQRSRVTHALVGHLAVRDYLLGHLGSSSSIVAEQLASVVGSHHGVTPEMSMLREAEDQLDLVGSGAWSQAREFFLDRASAGIELGRYRDVRLSRPVLALLTSVVVLADWIASNADLFPLLEGHEDPVEFDLAPRVESGWEKLGLPGRWRARPVGSDVDAVFRERFVAAAAGARPVQVAAVEVAAAFERPGLMIVEAPMGVGKTEAALLAAEELAARSGADGVFVALPTQATTDAMFGRVRRWLDVLPGRDGSVSVTLAHGKASLNDEFAGLVRQGRFASNSRNDETPAVAHQWLSGRKKGVLASFVVGTIDQVLFAGLKSRHLMLRHLGLAGKVVVIDEVHAYDVYMSQYLRRVLHWLGAYGVPVVLLSATLPAERRAELVAAYDGRPVEVQRELGYPVIVASGGVEPRVLPVPSRDTLVALDRLPDDLETLVAYMEEHLAGGGCAVVVRNTVGRVQETAARLGREFGEDNVTINHSRFLGCDRARIDKGLLRRFGPKGERPGLHIVVASQVVEQSLDVDFDLMVTDLAPMDLLLQRWGRLHRHERVRHGPVARPRCAVVGVEDWGAEPVRAVPGSRRVYGEHLLLRSAALVSDREQVALPSDIAPLVQRAYGPDPLGPVSWRVAMDNAAAQAAELAGQRARAARAFLLDEVGSTRHSLVGWVRAGVGDTEDDPRGAAQVRDGAESLEVLVVQRDAAGGLSTPEWIGRGGGEPLPTDLPIEPAQAKVVAACALRLPVALSHPGVDLDVIAALEVNRFPAFDASPLLRGQLVLVLDGNRTAEVKHGKADFRLTYSPREGLVHESR</sequence>
<dbReference type="Gene3D" id="1.10.3210.30">
    <property type="match status" value="1"/>
</dbReference>
<accession>A0ABW1PFV2</accession>
<dbReference type="InterPro" id="IPR038257">
    <property type="entry name" value="CRISPR-assoc_Cas3_HD_sf"/>
</dbReference>
<keyword evidence="4" id="KW-0479">Metal-binding</keyword>
<keyword evidence="5" id="KW-0547">Nucleotide-binding</keyword>
<dbReference type="EMBL" id="JBHSQO010000062">
    <property type="protein sequence ID" value="MFC6094388.1"/>
    <property type="molecule type" value="Genomic_DNA"/>
</dbReference>
<dbReference type="SUPFAM" id="SSF52540">
    <property type="entry name" value="P-loop containing nucleoside triphosphate hydrolases"/>
    <property type="match status" value="1"/>
</dbReference>
<evidence type="ECO:0000256" key="2">
    <source>
        <dbReference type="ARBA" id="ARBA00009046"/>
    </source>
</evidence>
<dbReference type="InterPro" id="IPR011545">
    <property type="entry name" value="DEAD/DEAH_box_helicase_dom"/>
</dbReference>
<dbReference type="InterPro" id="IPR054712">
    <property type="entry name" value="Cas3-like_dom"/>
</dbReference>
<dbReference type="PANTHER" id="PTHR47963">
    <property type="entry name" value="DEAD-BOX ATP-DEPENDENT RNA HELICASE 47, MITOCHONDRIAL"/>
    <property type="match status" value="1"/>
</dbReference>
<dbReference type="SMART" id="SM00487">
    <property type="entry name" value="DEXDc"/>
    <property type="match status" value="1"/>
</dbReference>
<evidence type="ECO:0000256" key="9">
    <source>
        <dbReference type="ARBA" id="ARBA00023118"/>
    </source>
</evidence>
<dbReference type="PROSITE" id="PS51643">
    <property type="entry name" value="HD_CAS3"/>
    <property type="match status" value="1"/>
</dbReference>
<dbReference type="NCBIfam" id="TIGR01587">
    <property type="entry name" value="cas3_core"/>
    <property type="match status" value="1"/>
</dbReference>
<keyword evidence="13" id="KW-1185">Reference proteome</keyword>
<evidence type="ECO:0000256" key="6">
    <source>
        <dbReference type="ARBA" id="ARBA00022801"/>
    </source>
</evidence>
<comment type="caution">
    <text evidence="12">The sequence shown here is derived from an EMBL/GenBank/DDBJ whole genome shotgun (WGS) entry which is preliminary data.</text>
</comment>
<keyword evidence="7" id="KW-0347">Helicase</keyword>
<dbReference type="Pfam" id="PF18395">
    <property type="entry name" value="Cas3_C"/>
    <property type="match status" value="1"/>
</dbReference>
<dbReference type="InterPro" id="IPR014001">
    <property type="entry name" value="Helicase_ATP-bd"/>
</dbReference>
<dbReference type="CDD" id="cd17930">
    <property type="entry name" value="DEXHc_cas3"/>
    <property type="match status" value="1"/>
</dbReference>
<feature type="domain" description="HD Cas3-type" evidence="11">
    <location>
        <begin position="37"/>
        <end position="237"/>
    </location>
</feature>
<keyword evidence="8" id="KW-0067">ATP-binding</keyword>
<keyword evidence="9" id="KW-0051">Antiviral defense</keyword>
<protein>
    <submittedName>
        <fullName evidence="12">CRISPR-associated helicase Cas3</fullName>
    </submittedName>
</protein>
<keyword evidence="6" id="KW-0378">Hydrolase</keyword>
<dbReference type="InterPro" id="IPR027417">
    <property type="entry name" value="P-loop_NTPase"/>
</dbReference>
<dbReference type="Pfam" id="PF18019">
    <property type="entry name" value="Cas3_HD"/>
    <property type="match status" value="1"/>
</dbReference>